<dbReference type="SUPFAM" id="SSF52540">
    <property type="entry name" value="P-loop containing nucleoside triphosphate hydrolases"/>
    <property type="match status" value="1"/>
</dbReference>
<gene>
    <name evidence="6" type="ORF">BDV95DRAFT_574277</name>
</gene>
<evidence type="ECO:0000256" key="2">
    <source>
        <dbReference type="ARBA" id="ARBA00022801"/>
    </source>
</evidence>
<keyword evidence="1" id="KW-0547">Nucleotide-binding</keyword>
<dbReference type="InterPro" id="IPR050534">
    <property type="entry name" value="Coronavir_polyprotein_1ab"/>
</dbReference>
<dbReference type="Proteomes" id="UP000481861">
    <property type="component" value="Unassembled WGS sequence"/>
</dbReference>
<dbReference type="Gene3D" id="3.40.50.300">
    <property type="entry name" value="P-loop containing nucleotide triphosphate hydrolases"/>
    <property type="match status" value="2"/>
</dbReference>
<dbReference type="Pfam" id="PF13087">
    <property type="entry name" value="AAA_12"/>
    <property type="match status" value="1"/>
</dbReference>
<organism evidence="6 7">
    <name type="scientific">Massariosphaeria phaeospora</name>
    <dbReference type="NCBI Taxonomy" id="100035"/>
    <lineage>
        <taxon>Eukaryota</taxon>
        <taxon>Fungi</taxon>
        <taxon>Dikarya</taxon>
        <taxon>Ascomycota</taxon>
        <taxon>Pezizomycotina</taxon>
        <taxon>Dothideomycetes</taxon>
        <taxon>Pleosporomycetidae</taxon>
        <taxon>Pleosporales</taxon>
        <taxon>Pleosporales incertae sedis</taxon>
        <taxon>Massariosphaeria</taxon>
    </lineage>
</organism>
<dbReference type="PANTHER" id="PTHR43788:SF8">
    <property type="entry name" value="DNA-BINDING PROTEIN SMUBP-2"/>
    <property type="match status" value="1"/>
</dbReference>
<protein>
    <submittedName>
        <fullName evidence="6">AAA domain-containing protein</fullName>
    </submittedName>
</protein>
<dbReference type="CDD" id="cd18808">
    <property type="entry name" value="SF1_C_Upf1"/>
    <property type="match status" value="1"/>
</dbReference>
<evidence type="ECO:0000313" key="6">
    <source>
        <dbReference type="EMBL" id="KAF2870647.1"/>
    </source>
</evidence>
<evidence type="ECO:0000259" key="5">
    <source>
        <dbReference type="Pfam" id="PF13087"/>
    </source>
</evidence>
<keyword evidence="3" id="KW-0347">Helicase</keyword>
<dbReference type="InterPro" id="IPR047187">
    <property type="entry name" value="SF1_C_Upf1"/>
</dbReference>
<dbReference type="GO" id="GO:0016787">
    <property type="term" value="F:hydrolase activity"/>
    <property type="evidence" value="ECO:0007669"/>
    <property type="project" value="UniProtKB-KW"/>
</dbReference>
<dbReference type="AlphaFoldDB" id="A0A7C8IDT2"/>
<accession>A0A7C8IDT2</accession>
<dbReference type="GO" id="GO:0043139">
    <property type="term" value="F:5'-3' DNA helicase activity"/>
    <property type="evidence" value="ECO:0007669"/>
    <property type="project" value="TreeGrafter"/>
</dbReference>
<dbReference type="OrthoDB" id="3946031at2759"/>
<evidence type="ECO:0000256" key="3">
    <source>
        <dbReference type="ARBA" id="ARBA00022806"/>
    </source>
</evidence>
<keyword evidence="2" id="KW-0378">Hydrolase</keyword>
<keyword evidence="7" id="KW-1185">Reference proteome</keyword>
<evidence type="ECO:0000256" key="1">
    <source>
        <dbReference type="ARBA" id="ARBA00022741"/>
    </source>
</evidence>
<dbReference type="InterPro" id="IPR027417">
    <property type="entry name" value="P-loop_NTPase"/>
</dbReference>
<dbReference type="InterPro" id="IPR041679">
    <property type="entry name" value="DNA2/NAM7-like_C"/>
</dbReference>
<reference evidence="6 7" key="1">
    <citation type="submission" date="2020-01" db="EMBL/GenBank/DDBJ databases">
        <authorList>
            <consortium name="DOE Joint Genome Institute"/>
            <person name="Haridas S."/>
            <person name="Albert R."/>
            <person name="Binder M."/>
            <person name="Bloem J."/>
            <person name="Labutti K."/>
            <person name="Salamov A."/>
            <person name="Andreopoulos B."/>
            <person name="Baker S.E."/>
            <person name="Barry K."/>
            <person name="Bills G."/>
            <person name="Bluhm B.H."/>
            <person name="Cannon C."/>
            <person name="Castanera R."/>
            <person name="Culley D.E."/>
            <person name="Daum C."/>
            <person name="Ezra D."/>
            <person name="Gonzalez J.B."/>
            <person name="Henrissat B."/>
            <person name="Kuo A."/>
            <person name="Liang C."/>
            <person name="Lipzen A."/>
            <person name="Lutzoni F."/>
            <person name="Magnuson J."/>
            <person name="Mondo S."/>
            <person name="Nolan M."/>
            <person name="Ohm R."/>
            <person name="Pangilinan J."/>
            <person name="Park H.-J.H."/>
            <person name="Ramirez L."/>
            <person name="Alfaro M."/>
            <person name="Sun H."/>
            <person name="Tritt A."/>
            <person name="Yoshinaga Y."/>
            <person name="Zwiers L.-H.L."/>
            <person name="Turgeon B.G."/>
            <person name="Goodwin S.B."/>
            <person name="Spatafora J.W."/>
            <person name="Crous P.W."/>
            <person name="Grigoriev I.V."/>
        </authorList>
    </citation>
    <scope>NUCLEOTIDE SEQUENCE [LARGE SCALE GENOMIC DNA]</scope>
    <source>
        <strain evidence="6 7">CBS 611.86</strain>
    </source>
</reference>
<proteinExistence type="predicted"/>
<sequence length="399" mass="44088">MRHCSQADRIGKLATANPDSEHAVEYLKLRGMIARGAPPRERHGYTMTDCRDQLTQTSVVATTMAKIARLVELGFDSADVVIMDEASTITNAQSLLLHQICTRLIVTAGDTLQLFSTCISLPAQRNSYGAFAQLSVLEAWPCINAGRVEVVSMNNDYRSVTELMAMSNSLWCGGQMQRPIIAAQAENTVFSTQLRKIMENLAGGFMEQVAKSNRRLIFLDVGTLEEKYGDSRMNPGFSAAAVDILHALSQQIGAEGAGTGKMAFLSFYAAEVARFRQCWASKLPTLPLPEACTVDNSQGREWKLVVMSLTRAALDAALEDPKRRYGILNDARRQYIATGRAREMLIVVGNATILQKSLARHPTLRNTQAHVIKLWEYLEKHAAMVRLPANLRRSKWGGV</sequence>
<keyword evidence="4" id="KW-0067">ATP-binding</keyword>
<dbReference type="EMBL" id="JAADJZ010000013">
    <property type="protein sequence ID" value="KAF2870647.1"/>
    <property type="molecule type" value="Genomic_DNA"/>
</dbReference>
<dbReference type="GO" id="GO:0005524">
    <property type="term" value="F:ATP binding"/>
    <property type="evidence" value="ECO:0007669"/>
    <property type="project" value="UniProtKB-KW"/>
</dbReference>
<feature type="domain" description="DNA2/NAM7 helicase-like C-terminal" evidence="5">
    <location>
        <begin position="145"/>
        <end position="351"/>
    </location>
</feature>
<evidence type="ECO:0000313" key="7">
    <source>
        <dbReference type="Proteomes" id="UP000481861"/>
    </source>
</evidence>
<evidence type="ECO:0000256" key="4">
    <source>
        <dbReference type="ARBA" id="ARBA00022840"/>
    </source>
</evidence>
<comment type="caution">
    <text evidence="6">The sequence shown here is derived from an EMBL/GenBank/DDBJ whole genome shotgun (WGS) entry which is preliminary data.</text>
</comment>
<name>A0A7C8IDT2_9PLEO</name>
<dbReference type="PANTHER" id="PTHR43788">
    <property type="entry name" value="DNA2/NAM7 HELICASE FAMILY MEMBER"/>
    <property type="match status" value="1"/>
</dbReference>